<organism evidence="2 3">
    <name type="scientific">Cucumis sativus</name>
    <name type="common">Cucumber</name>
    <dbReference type="NCBI Taxonomy" id="3659"/>
    <lineage>
        <taxon>Eukaryota</taxon>
        <taxon>Viridiplantae</taxon>
        <taxon>Streptophyta</taxon>
        <taxon>Embryophyta</taxon>
        <taxon>Tracheophyta</taxon>
        <taxon>Spermatophyta</taxon>
        <taxon>Magnoliopsida</taxon>
        <taxon>eudicotyledons</taxon>
        <taxon>Gunneridae</taxon>
        <taxon>Pentapetalae</taxon>
        <taxon>rosids</taxon>
        <taxon>fabids</taxon>
        <taxon>Cucurbitales</taxon>
        <taxon>Cucurbitaceae</taxon>
        <taxon>Benincaseae</taxon>
        <taxon>Cucumis</taxon>
    </lineage>
</organism>
<feature type="region of interest" description="Disordered" evidence="1">
    <location>
        <begin position="38"/>
        <end position="60"/>
    </location>
</feature>
<reference evidence="2 3" key="4">
    <citation type="journal article" date="2011" name="BMC Genomics">
        <title>RNA-Seq improves annotation of protein-coding genes in the cucumber genome.</title>
        <authorList>
            <person name="Li Z."/>
            <person name="Zhang Z."/>
            <person name="Yan P."/>
            <person name="Huang S."/>
            <person name="Fei Z."/>
            <person name="Lin K."/>
        </authorList>
    </citation>
    <scope>NUCLEOTIDE SEQUENCE [LARGE SCALE GENOMIC DNA]</scope>
    <source>
        <strain evidence="3">cv. 9930</strain>
    </source>
</reference>
<keyword evidence="3" id="KW-1185">Reference proteome</keyword>
<evidence type="ECO:0000256" key="1">
    <source>
        <dbReference type="SAM" id="MobiDB-lite"/>
    </source>
</evidence>
<sequence>MKKKLINGIQRFHKGDDEMKKHFHPRDFQRNIITNIQMKPTSEGMANDDQTRDETTKASSHCLDERLRDWNVRAKRQLRRGF</sequence>
<gene>
    <name evidence="2" type="ORF">Csa_7G211100</name>
</gene>
<reference evidence="2 3" key="2">
    <citation type="journal article" date="2009" name="PLoS ONE">
        <title>An integrated genetic and cytogenetic map of the cucumber genome.</title>
        <authorList>
            <person name="Ren Y."/>
            <person name="Zhang Z."/>
            <person name="Liu J."/>
            <person name="Staub J.E."/>
            <person name="Han Y."/>
            <person name="Cheng Z."/>
            <person name="Li X."/>
            <person name="Lu J."/>
            <person name="Miao H."/>
            <person name="Kang H."/>
            <person name="Xie B."/>
            <person name="Gu X."/>
            <person name="Wang X."/>
            <person name="Du Y."/>
            <person name="Jin W."/>
            <person name="Huang S."/>
        </authorList>
    </citation>
    <scope>NUCLEOTIDE SEQUENCE [LARGE SCALE GENOMIC DNA]</scope>
    <source>
        <strain evidence="3">cv. 9930</strain>
    </source>
</reference>
<name>A0A0A0K776_CUCSA</name>
<dbReference type="EMBL" id="CM002928">
    <property type="protein sequence ID" value="KGN44167.1"/>
    <property type="molecule type" value="Genomic_DNA"/>
</dbReference>
<dbReference type="AlphaFoldDB" id="A0A0A0K776"/>
<accession>A0A0A0K776</accession>
<dbReference type="Proteomes" id="UP000029981">
    <property type="component" value="Chromosome 7"/>
</dbReference>
<proteinExistence type="predicted"/>
<reference evidence="2 3" key="3">
    <citation type="journal article" date="2010" name="BMC Genomics">
        <title>Transcriptome sequencing and comparative analysis of cucumber flowers with different sex types.</title>
        <authorList>
            <person name="Guo S."/>
            <person name="Zheng Y."/>
            <person name="Joung J.G."/>
            <person name="Liu S."/>
            <person name="Zhang Z."/>
            <person name="Crasta O.R."/>
            <person name="Sobral B.W."/>
            <person name="Xu Y."/>
            <person name="Huang S."/>
            <person name="Fei Z."/>
        </authorList>
    </citation>
    <scope>NUCLEOTIDE SEQUENCE [LARGE SCALE GENOMIC DNA]</scope>
    <source>
        <strain evidence="3">cv. 9930</strain>
    </source>
</reference>
<feature type="compositionally biased region" description="Basic and acidic residues" evidence="1">
    <location>
        <begin position="49"/>
        <end position="60"/>
    </location>
</feature>
<reference evidence="2 3" key="1">
    <citation type="journal article" date="2009" name="Nat. Genet.">
        <title>The genome of the cucumber, Cucumis sativus L.</title>
        <authorList>
            <person name="Huang S."/>
            <person name="Li R."/>
            <person name="Zhang Z."/>
            <person name="Li L."/>
            <person name="Gu X."/>
            <person name="Fan W."/>
            <person name="Lucas W.J."/>
            <person name="Wang X."/>
            <person name="Xie B."/>
            <person name="Ni P."/>
            <person name="Ren Y."/>
            <person name="Zhu H."/>
            <person name="Li J."/>
            <person name="Lin K."/>
            <person name="Jin W."/>
            <person name="Fei Z."/>
            <person name="Li G."/>
            <person name="Staub J."/>
            <person name="Kilian A."/>
            <person name="van der Vossen E.A."/>
            <person name="Wu Y."/>
            <person name="Guo J."/>
            <person name="He J."/>
            <person name="Jia Z."/>
            <person name="Ren Y."/>
            <person name="Tian G."/>
            <person name="Lu Y."/>
            <person name="Ruan J."/>
            <person name="Qian W."/>
            <person name="Wang M."/>
            <person name="Huang Q."/>
            <person name="Li B."/>
            <person name="Xuan Z."/>
            <person name="Cao J."/>
            <person name="Asan"/>
            <person name="Wu Z."/>
            <person name="Zhang J."/>
            <person name="Cai Q."/>
            <person name="Bai Y."/>
            <person name="Zhao B."/>
            <person name="Han Y."/>
            <person name="Li Y."/>
            <person name="Li X."/>
            <person name="Wang S."/>
            <person name="Shi Q."/>
            <person name="Liu S."/>
            <person name="Cho W.K."/>
            <person name="Kim J.Y."/>
            <person name="Xu Y."/>
            <person name="Heller-Uszynska K."/>
            <person name="Miao H."/>
            <person name="Cheng Z."/>
            <person name="Zhang S."/>
            <person name="Wu J."/>
            <person name="Yang Y."/>
            <person name="Kang H."/>
            <person name="Li M."/>
            <person name="Liang H."/>
            <person name="Ren X."/>
            <person name="Shi Z."/>
            <person name="Wen M."/>
            <person name="Jian M."/>
            <person name="Yang H."/>
            <person name="Zhang G."/>
            <person name="Yang Z."/>
            <person name="Chen R."/>
            <person name="Liu S."/>
            <person name="Li J."/>
            <person name="Ma L."/>
            <person name="Liu H."/>
            <person name="Zhou Y."/>
            <person name="Zhao J."/>
            <person name="Fang X."/>
            <person name="Li G."/>
            <person name="Fang L."/>
            <person name="Li Y."/>
            <person name="Liu D."/>
            <person name="Zheng H."/>
            <person name="Zhang Y."/>
            <person name="Qin N."/>
            <person name="Li Z."/>
            <person name="Yang G."/>
            <person name="Yang S."/>
            <person name="Bolund L."/>
            <person name="Kristiansen K."/>
            <person name="Zheng H."/>
            <person name="Li S."/>
            <person name="Zhang X."/>
            <person name="Yang H."/>
            <person name="Wang J."/>
            <person name="Sun R."/>
            <person name="Zhang B."/>
            <person name="Jiang S."/>
            <person name="Wang J."/>
            <person name="Du Y."/>
            <person name="Li S."/>
        </authorList>
    </citation>
    <scope>NUCLEOTIDE SEQUENCE [LARGE SCALE GENOMIC DNA]</scope>
    <source>
        <strain evidence="3">cv. 9930</strain>
    </source>
</reference>
<evidence type="ECO:0000313" key="2">
    <source>
        <dbReference type="EMBL" id="KGN44167.1"/>
    </source>
</evidence>
<dbReference type="Gramene" id="KGN44167">
    <property type="protein sequence ID" value="KGN44167"/>
    <property type="gene ID" value="Csa_7G211100"/>
</dbReference>
<protein>
    <submittedName>
        <fullName evidence="2">Uncharacterized protein</fullName>
    </submittedName>
</protein>
<evidence type="ECO:0000313" key="3">
    <source>
        <dbReference type="Proteomes" id="UP000029981"/>
    </source>
</evidence>